<dbReference type="Proteomes" id="UP001469553">
    <property type="component" value="Unassembled WGS sequence"/>
</dbReference>
<reference evidence="1 2" key="1">
    <citation type="submission" date="2021-06" db="EMBL/GenBank/DDBJ databases">
        <authorList>
            <person name="Palmer J.M."/>
        </authorList>
    </citation>
    <scope>NUCLEOTIDE SEQUENCE [LARGE SCALE GENOMIC DNA]</scope>
    <source>
        <strain evidence="1 2">AS_MEX2019</strain>
        <tissue evidence="1">Muscle</tissue>
    </source>
</reference>
<dbReference type="EMBL" id="JAHRIP010004370">
    <property type="protein sequence ID" value="MEQ2281680.1"/>
    <property type="molecule type" value="Genomic_DNA"/>
</dbReference>
<name>A0ABV0XJQ9_9TELE</name>
<keyword evidence="2" id="KW-1185">Reference proteome</keyword>
<sequence>MPEQHNFFIVTSWPRSKFMLGFLSQRQTGGQINRKYRKGEAAGKLHSDLLRQTFWFRTLNLNFRILHSLLPQDTSIYMLELVGHTPTHISTRRKSVVRSRNYNVDNERLLSVSKNQKIGSNIRGRKSGSLSSG</sequence>
<evidence type="ECO:0000313" key="1">
    <source>
        <dbReference type="EMBL" id="MEQ2281680.1"/>
    </source>
</evidence>
<protein>
    <submittedName>
        <fullName evidence="1">Uncharacterized protein</fullName>
    </submittedName>
</protein>
<organism evidence="1 2">
    <name type="scientific">Ameca splendens</name>
    <dbReference type="NCBI Taxonomy" id="208324"/>
    <lineage>
        <taxon>Eukaryota</taxon>
        <taxon>Metazoa</taxon>
        <taxon>Chordata</taxon>
        <taxon>Craniata</taxon>
        <taxon>Vertebrata</taxon>
        <taxon>Euteleostomi</taxon>
        <taxon>Actinopterygii</taxon>
        <taxon>Neopterygii</taxon>
        <taxon>Teleostei</taxon>
        <taxon>Neoteleostei</taxon>
        <taxon>Acanthomorphata</taxon>
        <taxon>Ovalentaria</taxon>
        <taxon>Atherinomorphae</taxon>
        <taxon>Cyprinodontiformes</taxon>
        <taxon>Goodeidae</taxon>
        <taxon>Ameca</taxon>
    </lineage>
</organism>
<proteinExistence type="predicted"/>
<evidence type="ECO:0000313" key="2">
    <source>
        <dbReference type="Proteomes" id="UP001469553"/>
    </source>
</evidence>
<gene>
    <name evidence="1" type="ORF">AMECASPLE_032961</name>
</gene>
<accession>A0ABV0XJQ9</accession>
<comment type="caution">
    <text evidence="1">The sequence shown here is derived from an EMBL/GenBank/DDBJ whole genome shotgun (WGS) entry which is preliminary data.</text>
</comment>